<evidence type="ECO:0000256" key="7">
    <source>
        <dbReference type="ARBA" id="ARBA00023002"/>
    </source>
</evidence>
<dbReference type="PANTHER" id="PTHR11351">
    <property type="entry name" value="ACYL-COA DESATURASE"/>
    <property type="match status" value="1"/>
</dbReference>
<keyword evidence="7" id="KW-0560">Oxidoreductase</keyword>
<comment type="caution">
    <text evidence="14">The sequence shown here is derived from an EMBL/GenBank/DDBJ whole genome shotgun (WGS) entry which is preliminary data.</text>
</comment>
<keyword evidence="5" id="KW-0276">Fatty acid metabolism</keyword>
<dbReference type="AlphaFoldDB" id="A0A5N1IJ03"/>
<organism evidence="14 15">
    <name type="scientific">Adhaeribacter soli</name>
    <dbReference type="NCBI Taxonomy" id="2607655"/>
    <lineage>
        <taxon>Bacteria</taxon>
        <taxon>Pseudomonadati</taxon>
        <taxon>Bacteroidota</taxon>
        <taxon>Cytophagia</taxon>
        <taxon>Cytophagales</taxon>
        <taxon>Hymenobacteraceae</taxon>
        <taxon>Adhaeribacter</taxon>
    </lineage>
</organism>
<keyword evidence="10 12" id="KW-0472">Membrane</keyword>
<evidence type="ECO:0000256" key="6">
    <source>
        <dbReference type="ARBA" id="ARBA00022989"/>
    </source>
</evidence>
<comment type="subcellular location">
    <subcellularLocation>
        <location evidence="1">Membrane</location>
        <topology evidence="1">Multi-pass membrane protein</topology>
    </subcellularLocation>
</comment>
<dbReference type="PANTHER" id="PTHR11351:SF31">
    <property type="entry name" value="DESATURASE 1, ISOFORM A-RELATED"/>
    <property type="match status" value="1"/>
</dbReference>
<keyword evidence="6 12" id="KW-1133">Transmembrane helix</keyword>
<evidence type="ECO:0000256" key="11">
    <source>
        <dbReference type="ARBA" id="ARBA00023160"/>
    </source>
</evidence>
<protein>
    <submittedName>
        <fullName evidence="14">Acyl-CoA desaturase</fullName>
    </submittedName>
</protein>
<evidence type="ECO:0000256" key="1">
    <source>
        <dbReference type="ARBA" id="ARBA00004141"/>
    </source>
</evidence>
<feature type="transmembrane region" description="Helical" evidence="12">
    <location>
        <begin position="73"/>
        <end position="95"/>
    </location>
</feature>
<evidence type="ECO:0000256" key="4">
    <source>
        <dbReference type="ARBA" id="ARBA00022692"/>
    </source>
</evidence>
<keyword evidence="3" id="KW-0444">Lipid biosynthesis</keyword>
<dbReference type="Proteomes" id="UP000326570">
    <property type="component" value="Unassembled WGS sequence"/>
</dbReference>
<feature type="transmembrane region" description="Helical" evidence="12">
    <location>
        <begin position="47"/>
        <end position="67"/>
    </location>
</feature>
<accession>A0A5N1IJ03</accession>
<comment type="similarity">
    <text evidence="2">Belongs to the fatty acid desaturase type 2 family.</text>
</comment>
<keyword evidence="15" id="KW-1185">Reference proteome</keyword>
<dbReference type="GO" id="GO:0006633">
    <property type="term" value="P:fatty acid biosynthetic process"/>
    <property type="evidence" value="ECO:0007669"/>
    <property type="project" value="UniProtKB-KW"/>
</dbReference>
<dbReference type="InterPro" id="IPR005804">
    <property type="entry name" value="FA_desaturase_dom"/>
</dbReference>
<evidence type="ECO:0000256" key="8">
    <source>
        <dbReference type="ARBA" id="ARBA00023004"/>
    </source>
</evidence>
<evidence type="ECO:0000313" key="14">
    <source>
        <dbReference type="EMBL" id="KAA9325643.1"/>
    </source>
</evidence>
<evidence type="ECO:0000256" key="5">
    <source>
        <dbReference type="ARBA" id="ARBA00022832"/>
    </source>
</evidence>
<evidence type="ECO:0000256" key="3">
    <source>
        <dbReference type="ARBA" id="ARBA00022516"/>
    </source>
</evidence>
<evidence type="ECO:0000256" key="2">
    <source>
        <dbReference type="ARBA" id="ARBA00008749"/>
    </source>
</evidence>
<feature type="transmembrane region" description="Helical" evidence="12">
    <location>
        <begin position="222"/>
        <end position="243"/>
    </location>
</feature>
<feature type="domain" description="Fatty acid desaturase" evidence="13">
    <location>
        <begin position="73"/>
        <end position="293"/>
    </location>
</feature>
<evidence type="ECO:0000259" key="13">
    <source>
        <dbReference type="Pfam" id="PF00487"/>
    </source>
</evidence>
<dbReference type="RefSeq" id="WP_150905296.1">
    <property type="nucleotide sequence ID" value="NZ_VTWT01000011.1"/>
</dbReference>
<keyword evidence="9" id="KW-0443">Lipid metabolism</keyword>
<gene>
    <name evidence="14" type="ORF">F0P94_17050</name>
</gene>
<evidence type="ECO:0000256" key="12">
    <source>
        <dbReference type="SAM" id="Phobius"/>
    </source>
</evidence>
<name>A0A5N1IJ03_9BACT</name>
<keyword evidence="8" id="KW-0408">Iron</keyword>
<feature type="transmembrane region" description="Helical" evidence="12">
    <location>
        <begin position="197"/>
        <end position="216"/>
    </location>
</feature>
<reference evidence="14 15" key="1">
    <citation type="submission" date="2019-09" db="EMBL/GenBank/DDBJ databases">
        <title>Genome sequence of Adhaeribacter sp. M2.</title>
        <authorList>
            <person name="Srinivasan S."/>
        </authorList>
    </citation>
    <scope>NUCLEOTIDE SEQUENCE [LARGE SCALE GENOMIC DNA]</scope>
    <source>
        <strain evidence="14 15">M2</strain>
    </source>
</reference>
<evidence type="ECO:0000256" key="9">
    <source>
        <dbReference type="ARBA" id="ARBA00023098"/>
    </source>
</evidence>
<keyword evidence="11" id="KW-0275">Fatty acid biosynthesis</keyword>
<sequence>MAFIDEILQEPAYGWKNAEGKLVTPSIKQLYSEAFSRINIFKDKRNWISLISWVMAVCMLPFVFVFLFHYFSFWLLGAAVLYSMVIMSTHGTIWFHRYCTHKAFTFSHPVWRFITQNLVLRTFPEEMYVVSHHVHHVKVEEPGDPYNAHAGIMYCMLSDVNHHSISKNLSEENYKKATHFLSHSGVKINSYKQYQKWGSIASPLYTIGLWLLNWSFWYGAFYLMGGHGLACALFGGALFWFVLVRAFNYTGHGNGQAKHQDGIDFDRSNLSVNQTRPGYFSGEWHNNHHLYPGSARAGFLPYQIDLAWNYIYLLHKVGAVSSYRDSKPLFLKNQLAKYQAAQAALKAEEELEVVVSK</sequence>
<dbReference type="GO" id="GO:0016717">
    <property type="term" value="F:oxidoreductase activity, acting on paired donors, with oxidation of a pair of donors resulting in the reduction of molecular oxygen to two molecules of water"/>
    <property type="evidence" value="ECO:0007669"/>
    <property type="project" value="InterPro"/>
</dbReference>
<evidence type="ECO:0000256" key="10">
    <source>
        <dbReference type="ARBA" id="ARBA00023136"/>
    </source>
</evidence>
<proteinExistence type="inferred from homology"/>
<evidence type="ECO:0000313" key="15">
    <source>
        <dbReference type="Proteomes" id="UP000326570"/>
    </source>
</evidence>
<keyword evidence="4 12" id="KW-0812">Transmembrane</keyword>
<dbReference type="EMBL" id="VTWT01000011">
    <property type="protein sequence ID" value="KAA9325643.1"/>
    <property type="molecule type" value="Genomic_DNA"/>
</dbReference>
<dbReference type="Pfam" id="PF00487">
    <property type="entry name" value="FA_desaturase"/>
    <property type="match status" value="1"/>
</dbReference>
<dbReference type="InterPro" id="IPR015876">
    <property type="entry name" value="Acyl-CoA_DS"/>
</dbReference>
<dbReference type="GO" id="GO:0016020">
    <property type="term" value="C:membrane"/>
    <property type="evidence" value="ECO:0007669"/>
    <property type="project" value="UniProtKB-SubCell"/>
</dbReference>